<organism evidence="1 2">
    <name type="scientific">Corynebacterium aurimucosum</name>
    <dbReference type="NCBI Taxonomy" id="169292"/>
    <lineage>
        <taxon>Bacteria</taxon>
        <taxon>Bacillati</taxon>
        <taxon>Actinomycetota</taxon>
        <taxon>Actinomycetes</taxon>
        <taxon>Mycobacteriales</taxon>
        <taxon>Corynebacteriaceae</taxon>
        <taxon>Corynebacterium</taxon>
    </lineage>
</organism>
<gene>
    <name evidence="1" type="ORF">FQN05_07410</name>
</gene>
<dbReference type="Proteomes" id="UP000320648">
    <property type="component" value="Unassembled WGS sequence"/>
</dbReference>
<comment type="caution">
    <text evidence="1">The sequence shown here is derived from an EMBL/GenBank/DDBJ whole genome shotgun (WGS) entry which is preliminary data.</text>
</comment>
<proteinExistence type="predicted"/>
<dbReference type="RefSeq" id="WP_158381659.1">
    <property type="nucleotide sequence ID" value="NZ_VMTX01000009.1"/>
</dbReference>
<reference evidence="1 2" key="1">
    <citation type="submission" date="2019-07" db="EMBL/GenBank/DDBJ databases">
        <title>Draft genome of C. aurimucosum strain 15-4290.</title>
        <authorList>
            <person name="Pacheco L.G.C."/>
            <person name="Aguiar E.R.G.R."/>
            <person name="Navas J."/>
            <person name="Santos C.S."/>
            <person name="Rocha D.J.P.G."/>
        </authorList>
    </citation>
    <scope>NUCLEOTIDE SEQUENCE [LARGE SCALE GENOMIC DNA]</scope>
    <source>
        <strain evidence="1 2">15-4290</strain>
    </source>
</reference>
<dbReference type="EMBL" id="VMTX01000009">
    <property type="protein sequence ID" value="TVU83306.1"/>
    <property type="molecule type" value="Genomic_DNA"/>
</dbReference>
<sequence>MECVECGAKTGLGGARGRRPRYCSNACRQRAYRRRKRGMRTPQRLTALSRWTRAAGKRPIQVTGKAASSTDPTTWTTYAEAQSSTAGDGYGFMLGDGVVCIDLDNALREGELTPTAQAVLAATEGAWAEVSTSGTGIHIFGAGFERAGRRFVAADGTGVEIYSRARFIRMTGKTYRSGELIVLDLDAALTAVQTI</sequence>
<evidence type="ECO:0000313" key="1">
    <source>
        <dbReference type="EMBL" id="TVU83306.1"/>
    </source>
</evidence>
<name>A0A558IPM6_9CORY</name>
<dbReference type="AlphaFoldDB" id="A0A558IPM6"/>
<protein>
    <submittedName>
        <fullName evidence="1">DNA primase</fullName>
    </submittedName>
</protein>
<evidence type="ECO:0000313" key="2">
    <source>
        <dbReference type="Proteomes" id="UP000320648"/>
    </source>
</evidence>
<accession>A0A558IPM6</accession>